<reference evidence="8" key="1">
    <citation type="submission" date="2021-06" db="EMBL/GenBank/DDBJ databases">
        <authorList>
            <person name="Hodson N. C."/>
            <person name="Mongue J. A."/>
            <person name="Jaron S. K."/>
        </authorList>
    </citation>
    <scope>NUCLEOTIDE SEQUENCE</scope>
</reference>
<keyword evidence="6" id="KW-0732">Signal</keyword>
<dbReference type="PANTHER" id="PTHR24252">
    <property type="entry name" value="ACROSIN-RELATED"/>
    <property type="match status" value="1"/>
</dbReference>
<evidence type="ECO:0000313" key="9">
    <source>
        <dbReference type="Proteomes" id="UP000708208"/>
    </source>
</evidence>
<dbReference type="GO" id="GO:0004252">
    <property type="term" value="F:serine-type endopeptidase activity"/>
    <property type="evidence" value="ECO:0007669"/>
    <property type="project" value="InterPro"/>
</dbReference>
<evidence type="ECO:0000259" key="7">
    <source>
        <dbReference type="PROSITE" id="PS50240"/>
    </source>
</evidence>
<dbReference type="PROSITE" id="PS00134">
    <property type="entry name" value="TRYPSIN_HIS"/>
    <property type="match status" value="1"/>
</dbReference>
<protein>
    <recommendedName>
        <fullName evidence="7">Peptidase S1 domain-containing protein</fullName>
    </recommendedName>
</protein>
<dbReference type="SMART" id="SM00020">
    <property type="entry name" value="Tryp_SPc"/>
    <property type="match status" value="1"/>
</dbReference>
<feature type="chain" id="PRO_5035273960" description="Peptidase S1 domain-containing protein" evidence="6">
    <location>
        <begin position="23"/>
        <end position="427"/>
    </location>
</feature>
<evidence type="ECO:0000256" key="3">
    <source>
        <dbReference type="ARBA" id="ARBA00022825"/>
    </source>
</evidence>
<evidence type="ECO:0000256" key="1">
    <source>
        <dbReference type="ARBA" id="ARBA00022670"/>
    </source>
</evidence>
<dbReference type="InterPro" id="IPR018114">
    <property type="entry name" value="TRYPSIN_HIS"/>
</dbReference>
<evidence type="ECO:0000256" key="2">
    <source>
        <dbReference type="ARBA" id="ARBA00022801"/>
    </source>
</evidence>
<dbReference type="InterPro" id="IPR001254">
    <property type="entry name" value="Trypsin_dom"/>
</dbReference>
<dbReference type="PROSITE" id="PS00135">
    <property type="entry name" value="TRYPSIN_SER"/>
    <property type="match status" value="1"/>
</dbReference>
<dbReference type="EMBL" id="CAJVCH010003059">
    <property type="protein sequence ID" value="CAG7647062.1"/>
    <property type="molecule type" value="Genomic_DNA"/>
</dbReference>
<dbReference type="OrthoDB" id="10012881at2759"/>
<evidence type="ECO:0000256" key="5">
    <source>
        <dbReference type="RuleBase" id="RU363034"/>
    </source>
</evidence>
<evidence type="ECO:0000256" key="6">
    <source>
        <dbReference type="SAM" id="SignalP"/>
    </source>
</evidence>
<dbReference type="FunFam" id="2.40.10.10:FF:000006">
    <property type="entry name" value="Serine proteinase stubble"/>
    <property type="match status" value="1"/>
</dbReference>
<accession>A0A8J2J292</accession>
<dbReference type="CDD" id="cd00190">
    <property type="entry name" value="Tryp_SPc"/>
    <property type="match status" value="1"/>
</dbReference>
<dbReference type="InterPro" id="IPR033116">
    <property type="entry name" value="TRYPSIN_SER"/>
</dbReference>
<organism evidence="8 9">
    <name type="scientific">Allacma fusca</name>
    <dbReference type="NCBI Taxonomy" id="39272"/>
    <lineage>
        <taxon>Eukaryota</taxon>
        <taxon>Metazoa</taxon>
        <taxon>Ecdysozoa</taxon>
        <taxon>Arthropoda</taxon>
        <taxon>Hexapoda</taxon>
        <taxon>Collembola</taxon>
        <taxon>Symphypleona</taxon>
        <taxon>Sminthuridae</taxon>
        <taxon>Allacma</taxon>
    </lineage>
</organism>
<comment type="caution">
    <text evidence="8">The sequence shown here is derived from an EMBL/GenBank/DDBJ whole genome shotgun (WGS) entry which is preliminary data.</text>
</comment>
<keyword evidence="2 5" id="KW-0378">Hydrolase</keyword>
<evidence type="ECO:0000256" key="4">
    <source>
        <dbReference type="ARBA" id="ARBA00023157"/>
    </source>
</evidence>
<name>A0A8J2J292_9HEXA</name>
<proteinExistence type="predicted"/>
<gene>
    <name evidence="8" type="ORF">AFUS01_LOCUS612</name>
</gene>
<keyword evidence="9" id="KW-1185">Reference proteome</keyword>
<keyword evidence="3 5" id="KW-0720">Serine protease</keyword>
<sequence>MGWKKTKINLILLFLFCANSEQSVLVKTGLRKPALAPEWLSSKEAQADHEGGIPRREDDFLVLAEDDPTTVVPAQESEFDPDVKTEEPETFAVFGSGFRPVFPEDNIDIIAFKNNLTIADPSPPVHSSEIGFVDVSLAQIANINVHSSNASKINVFASRDGLNCSCGRPNIGQRIVNGVPVKINELPWTVALFKQNWFGFYGSKPYCGGTLINSRYILTASHCVDGQSAKYLKVRLHEEDLSTTTENTQSYLEIPVEEIIMHPEYNRRTIDNDVALLKLKKEVTLSQDSVFQPVCIPASDGPTFESYNATVAGWGATSAGGSQSTVLRKVDVPIMSNIDCNTKTNYGGKITDNMLCAGYLETGGKDSCQGDSGGPLIVDNDGHNTLVGVVSWGYGCARPKSPGVYARVARFGDWILSNTKGAQWCQS</sequence>
<evidence type="ECO:0000313" key="8">
    <source>
        <dbReference type="EMBL" id="CAG7647062.1"/>
    </source>
</evidence>
<feature type="signal peptide" evidence="6">
    <location>
        <begin position="1"/>
        <end position="22"/>
    </location>
</feature>
<dbReference type="PANTHER" id="PTHR24252:SF7">
    <property type="entry name" value="HYALIN"/>
    <property type="match status" value="1"/>
</dbReference>
<dbReference type="Pfam" id="PF00089">
    <property type="entry name" value="Trypsin"/>
    <property type="match status" value="1"/>
</dbReference>
<dbReference type="AlphaFoldDB" id="A0A8J2J292"/>
<keyword evidence="1 5" id="KW-0645">Protease</keyword>
<dbReference type="GO" id="GO:0006508">
    <property type="term" value="P:proteolysis"/>
    <property type="evidence" value="ECO:0007669"/>
    <property type="project" value="UniProtKB-KW"/>
</dbReference>
<keyword evidence="4" id="KW-1015">Disulfide bond</keyword>
<dbReference type="Proteomes" id="UP000708208">
    <property type="component" value="Unassembled WGS sequence"/>
</dbReference>
<dbReference type="PROSITE" id="PS50240">
    <property type="entry name" value="TRYPSIN_DOM"/>
    <property type="match status" value="1"/>
</dbReference>
<feature type="domain" description="Peptidase S1" evidence="7">
    <location>
        <begin position="175"/>
        <end position="420"/>
    </location>
</feature>